<dbReference type="Gene3D" id="3.90.210.10">
    <property type="entry name" value="Heat-Labile Enterotoxin, subunit A"/>
    <property type="match status" value="1"/>
</dbReference>
<name>A0ABU3E8T0_9RHOB</name>
<protein>
    <submittedName>
        <fullName evidence="1">Uncharacterized protein</fullName>
    </submittedName>
</protein>
<dbReference type="Proteomes" id="UP001251085">
    <property type="component" value="Unassembled WGS sequence"/>
</dbReference>
<keyword evidence="2" id="KW-1185">Reference proteome</keyword>
<dbReference type="SUPFAM" id="SSF56399">
    <property type="entry name" value="ADP-ribosylation"/>
    <property type="match status" value="1"/>
</dbReference>
<accession>A0ABU3E8T0</accession>
<evidence type="ECO:0000313" key="1">
    <source>
        <dbReference type="EMBL" id="MDT1060580.1"/>
    </source>
</evidence>
<comment type="caution">
    <text evidence="1">The sequence shown here is derived from an EMBL/GenBank/DDBJ whole genome shotgun (WGS) entry which is preliminary data.</text>
</comment>
<reference evidence="2" key="1">
    <citation type="submission" date="2023-07" db="EMBL/GenBank/DDBJ databases">
        <title>Characterization of two Paracoccaceae strains isolated from Phycosphere and proposal of Xinfangfangia lacusdiani sp. nov.</title>
        <authorList>
            <person name="Deng Y."/>
            <person name="Zhang Y.Q."/>
        </authorList>
    </citation>
    <scope>NUCLEOTIDE SEQUENCE [LARGE SCALE GENOMIC DNA]</scope>
    <source>
        <strain evidence="2">CPCC 101403</strain>
    </source>
</reference>
<evidence type="ECO:0000313" key="2">
    <source>
        <dbReference type="Proteomes" id="UP001251085"/>
    </source>
</evidence>
<proteinExistence type="predicted"/>
<gene>
    <name evidence="1" type="ORF">RM190_01850</name>
</gene>
<organism evidence="1 2">
    <name type="scientific">Paracoccus broussonetiae</name>
    <dbReference type="NCBI Taxonomy" id="3075834"/>
    <lineage>
        <taxon>Bacteria</taxon>
        <taxon>Pseudomonadati</taxon>
        <taxon>Pseudomonadota</taxon>
        <taxon>Alphaproteobacteria</taxon>
        <taxon>Rhodobacterales</taxon>
        <taxon>Paracoccaceae</taxon>
        <taxon>Paracoccus</taxon>
    </lineage>
</organism>
<dbReference type="EMBL" id="JAVRQI010000001">
    <property type="protein sequence ID" value="MDT1060580.1"/>
    <property type="molecule type" value="Genomic_DNA"/>
</dbReference>
<sequence length="170" mass="17965">MSAVTGSEIVLRGDTRTPQAIEAAGGLYSQRVGQALPTQAVGPGTPMSAHRGPTVMEEYVHNPHDPDAHQAFAHATRFVSCTRDIGIAKGFATPHGHVYLARANVGVDYNAYRGGGNAGQAEVMVIQGLAMNDIIAARRMADNAIFVNSTFQQANMPQATFNAAMNLLMG</sequence>
<dbReference type="RefSeq" id="WP_311757675.1">
    <property type="nucleotide sequence ID" value="NZ_JAVRQI010000001.1"/>
</dbReference>